<dbReference type="GeneID" id="63724070"/>
<organism evidence="2 3">
    <name type="scientific">Aspergillus versicolor CBS 583.65</name>
    <dbReference type="NCBI Taxonomy" id="1036611"/>
    <lineage>
        <taxon>Eukaryota</taxon>
        <taxon>Fungi</taxon>
        <taxon>Dikarya</taxon>
        <taxon>Ascomycota</taxon>
        <taxon>Pezizomycotina</taxon>
        <taxon>Eurotiomycetes</taxon>
        <taxon>Eurotiomycetidae</taxon>
        <taxon>Eurotiales</taxon>
        <taxon>Aspergillaceae</taxon>
        <taxon>Aspergillus</taxon>
        <taxon>Aspergillus subgen. Nidulantes</taxon>
    </lineage>
</organism>
<evidence type="ECO:0000313" key="2">
    <source>
        <dbReference type="EMBL" id="OJI96743.1"/>
    </source>
</evidence>
<gene>
    <name evidence="2" type="ORF">ASPVEDRAFT_158401</name>
</gene>
<dbReference type="OrthoDB" id="408631at2759"/>
<proteinExistence type="predicted"/>
<evidence type="ECO:0000259" key="1">
    <source>
        <dbReference type="Pfam" id="PF07859"/>
    </source>
</evidence>
<dbReference type="InterPro" id="IPR050466">
    <property type="entry name" value="Carboxylest/Gibb_receptor"/>
</dbReference>
<dbReference type="Gene3D" id="3.40.50.1820">
    <property type="entry name" value="alpha/beta hydrolase"/>
    <property type="match status" value="1"/>
</dbReference>
<feature type="domain" description="Alpha/beta hydrolase fold-3" evidence="1">
    <location>
        <begin position="94"/>
        <end position="316"/>
    </location>
</feature>
<keyword evidence="3" id="KW-1185">Reference proteome</keyword>
<name>A0A1L9P5P1_ASPVE</name>
<dbReference type="PANTHER" id="PTHR23024:SF24">
    <property type="entry name" value="ALPHA_BETA HYDROLASE FOLD-3 DOMAIN-CONTAINING PROTEIN"/>
    <property type="match status" value="1"/>
</dbReference>
<dbReference type="PANTHER" id="PTHR23024">
    <property type="entry name" value="ARYLACETAMIDE DEACETYLASE"/>
    <property type="match status" value="1"/>
</dbReference>
<dbReference type="GO" id="GO:0016787">
    <property type="term" value="F:hydrolase activity"/>
    <property type="evidence" value="ECO:0007669"/>
    <property type="project" value="InterPro"/>
</dbReference>
<dbReference type="EMBL" id="KV878125">
    <property type="protein sequence ID" value="OJI96743.1"/>
    <property type="molecule type" value="Genomic_DNA"/>
</dbReference>
<dbReference type="InterPro" id="IPR013094">
    <property type="entry name" value="AB_hydrolase_3"/>
</dbReference>
<dbReference type="Pfam" id="PF07859">
    <property type="entry name" value="Abhydrolase_3"/>
    <property type="match status" value="1"/>
</dbReference>
<reference evidence="3" key="1">
    <citation type="journal article" date="2017" name="Genome Biol.">
        <title>Comparative genomics reveals high biological diversity and specific adaptations in the industrially and medically important fungal genus Aspergillus.</title>
        <authorList>
            <person name="de Vries R.P."/>
            <person name="Riley R."/>
            <person name="Wiebenga A."/>
            <person name="Aguilar-Osorio G."/>
            <person name="Amillis S."/>
            <person name="Uchima C.A."/>
            <person name="Anderluh G."/>
            <person name="Asadollahi M."/>
            <person name="Askin M."/>
            <person name="Barry K."/>
            <person name="Battaglia E."/>
            <person name="Bayram O."/>
            <person name="Benocci T."/>
            <person name="Braus-Stromeyer S.A."/>
            <person name="Caldana C."/>
            <person name="Canovas D."/>
            <person name="Cerqueira G.C."/>
            <person name="Chen F."/>
            <person name="Chen W."/>
            <person name="Choi C."/>
            <person name="Clum A."/>
            <person name="Dos Santos R.A."/>
            <person name="Damasio A.R."/>
            <person name="Diallinas G."/>
            <person name="Emri T."/>
            <person name="Fekete E."/>
            <person name="Flipphi M."/>
            <person name="Freyberg S."/>
            <person name="Gallo A."/>
            <person name="Gournas C."/>
            <person name="Habgood R."/>
            <person name="Hainaut M."/>
            <person name="Harispe M.L."/>
            <person name="Henrissat B."/>
            <person name="Hilden K.S."/>
            <person name="Hope R."/>
            <person name="Hossain A."/>
            <person name="Karabika E."/>
            <person name="Karaffa L."/>
            <person name="Karanyi Z."/>
            <person name="Krasevec N."/>
            <person name="Kuo A."/>
            <person name="Kusch H."/>
            <person name="LaButti K."/>
            <person name="Lagendijk E.L."/>
            <person name="Lapidus A."/>
            <person name="Levasseur A."/>
            <person name="Lindquist E."/>
            <person name="Lipzen A."/>
            <person name="Logrieco A.F."/>
            <person name="MacCabe A."/>
            <person name="Maekelae M.R."/>
            <person name="Malavazi I."/>
            <person name="Melin P."/>
            <person name="Meyer V."/>
            <person name="Mielnichuk N."/>
            <person name="Miskei M."/>
            <person name="Molnar A.P."/>
            <person name="Mule G."/>
            <person name="Ngan C.Y."/>
            <person name="Orejas M."/>
            <person name="Orosz E."/>
            <person name="Ouedraogo J.P."/>
            <person name="Overkamp K.M."/>
            <person name="Park H.-S."/>
            <person name="Perrone G."/>
            <person name="Piumi F."/>
            <person name="Punt P.J."/>
            <person name="Ram A.F."/>
            <person name="Ramon A."/>
            <person name="Rauscher S."/>
            <person name="Record E."/>
            <person name="Riano-Pachon D.M."/>
            <person name="Robert V."/>
            <person name="Roehrig J."/>
            <person name="Ruller R."/>
            <person name="Salamov A."/>
            <person name="Salih N.S."/>
            <person name="Samson R.A."/>
            <person name="Sandor E."/>
            <person name="Sanguinetti M."/>
            <person name="Schuetze T."/>
            <person name="Sepcic K."/>
            <person name="Shelest E."/>
            <person name="Sherlock G."/>
            <person name="Sophianopoulou V."/>
            <person name="Squina F.M."/>
            <person name="Sun H."/>
            <person name="Susca A."/>
            <person name="Todd R.B."/>
            <person name="Tsang A."/>
            <person name="Unkles S.E."/>
            <person name="van de Wiele N."/>
            <person name="van Rossen-Uffink D."/>
            <person name="Oliveira J.V."/>
            <person name="Vesth T.C."/>
            <person name="Visser J."/>
            <person name="Yu J.-H."/>
            <person name="Zhou M."/>
            <person name="Andersen M.R."/>
            <person name="Archer D.B."/>
            <person name="Baker S.E."/>
            <person name="Benoit I."/>
            <person name="Brakhage A.A."/>
            <person name="Braus G.H."/>
            <person name="Fischer R."/>
            <person name="Frisvad J.C."/>
            <person name="Goldman G.H."/>
            <person name="Houbraken J."/>
            <person name="Oakley B."/>
            <person name="Pocsi I."/>
            <person name="Scazzocchio C."/>
            <person name="Seiboth B."/>
            <person name="vanKuyk P.A."/>
            <person name="Wortman J."/>
            <person name="Dyer P.S."/>
            <person name="Grigoriev I.V."/>
        </authorList>
    </citation>
    <scope>NUCLEOTIDE SEQUENCE [LARGE SCALE GENOMIC DNA]</scope>
    <source>
        <strain evidence="3">CBS 583.65</strain>
    </source>
</reference>
<evidence type="ECO:0000313" key="3">
    <source>
        <dbReference type="Proteomes" id="UP000184073"/>
    </source>
</evidence>
<dbReference type="RefSeq" id="XP_040662506.1">
    <property type="nucleotide sequence ID" value="XM_040808559.1"/>
</dbReference>
<sequence length="347" mass="38368">MSNHEALNPIHPSVLPHLDPVFIDLYNTHVAKTPNKPIDLSVLRSKYSVLYSYGTGPAPEPARIYDSQVPGHNGDLIPVRVYEPATAGPWPVHLDFHGGGWGIGDLDTESHICKHLAVKAGVAVIDIGYRLVPEHAFPIGIQDSFAALQYIHSAGTFPNMDTSRISLGGVSAGANIALVLGHLARDAGIKLSLITVGTPVIDDISRYKSASESPFPSVQEMEHAPTLNWARLRWFDDLKWHSLSADPEMKSKQLEEVKWYANLLDAPNFKGMPRTVIYTAGCDPLRDEGEAYARRLVEAGNEVVIKRFPGVPHPFMHMDKDLWQAREFIDMTAEHIRVALHVDSLKT</sequence>
<dbReference type="SUPFAM" id="SSF53474">
    <property type="entry name" value="alpha/beta-Hydrolases"/>
    <property type="match status" value="1"/>
</dbReference>
<dbReference type="Proteomes" id="UP000184073">
    <property type="component" value="Unassembled WGS sequence"/>
</dbReference>
<accession>A0A1L9P5P1</accession>
<protein>
    <recommendedName>
        <fullName evidence="1">Alpha/beta hydrolase fold-3 domain-containing protein</fullName>
    </recommendedName>
</protein>
<dbReference type="InterPro" id="IPR029058">
    <property type="entry name" value="AB_hydrolase_fold"/>
</dbReference>
<dbReference type="AlphaFoldDB" id="A0A1L9P5P1"/>
<dbReference type="STRING" id="1036611.A0A1L9P5P1"/>
<dbReference type="VEuPathDB" id="FungiDB:ASPVEDRAFT_158401"/>